<dbReference type="AlphaFoldDB" id="D1AKP4"/>
<dbReference type="KEGG" id="str:Sterm_0175"/>
<dbReference type="InterPro" id="IPR027381">
    <property type="entry name" value="LytR/CpsA/Psr_C"/>
</dbReference>
<evidence type="ECO:0000259" key="1">
    <source>
        <dbReference type="Pfam" id="PF13399"/>
    </source>
</evidence>
<protein>
    <recommendedName>
        <fullName evidence="1">LytR/CpsA/Psr regulator C-terminal domain-containing protein</fullName>
    </recommendedName>
</protein>
<gene>
    <name evidence="2" type="ordered locus">Sterm_0175</name>
</gene>
<dbReference type="Pfam" id="PF13399">
    <property type="entry name" value="LytR_C"/>
    <property type="match status" value="1"/>
</dbReference>
<dbReference type="RefSeq" id="WP_012859659.1">
    <property type="nucleotide sequence ID" value="NC_013517.1"/>
</dbReference>
<dbReference type="STRING" id="526218.Sterm_0175"/>
<dbReference type="Proteomes" id="UP000000845">
    <property type="component" value="Chromosome"/>
</dbReference>
<reference evidence="3" key="1">
    <citation type="submission" date="2009-09" db="EMBL/GenBank/DDBJ databases">
        <title>The complete chromosome of Sebaldella termitidis ATCC 33386.</title>
        <authorList>
            <consortium name="US DOE Joint Genome Institute (JGI-PGF)"/>
            <person name="Lucas S."/>
            <person name="Copeland A."/>
            <person name="Lapidus A."/>
            <person name="Glavina del Rio T."/>
            <person name="Dalin E."/>
            <person name="Tice H."/>
            <person name="Bruce D."/>
            <person name="Goodwin L."/>
            <person name="Pitluck S."/>
            <person name="Kyrpides N."/>
            <person name="Mavromatis K."/>
            <person name="Ivanova N."/>
            <person name="Mikhailova N."/>
            <person name="Sims D."/>
            <person name="Meincke L."/>
            <person name="Brettin T."/>
            <person name="Detter J.C."/>
            <person name="Han C."/>
            <person name="Larimer F."/>
            <person name="Land M."/>
            <person name="Hauser L."/>
            <person name="Markowitz V."/>
            <person name="Cheng J.F."/>
            <person name="Hugenholtz P."/>
            <person name="Woyke T."/>
            <person name="Wu D."/>
            <person name="Eisen J.A."/>
        </authorList>
    </citation>
    <scope>NUCLEOTIDE SEQUENCE [LARGE SCALE GENOMIC DNA]</scope>
    <source>
        <strain evidence="3">ATCC 33386 / NCTC 11300</strain>
    </source>
</reference>
<evidence type="ECO:0000313" key="3">
    <source>
        <dbReference type="Proteomes" id="UP000000845"/>
    </source>
</evidence>
<dbReference type="eggNOG" id="ENOG502Z7KD">
    <property type="taxonomic scope" value="Bacteria"/>
</dbReference>
<evidence type="ECO:0000313" key="2">
    <source>
        <dbReference type="EMBL" id="ACZ07060.1"/>
    </source>
</evidence>
<reference evidence="2 3" key="2">
    <citation type="journal article" date="2010" name="Stand. Genomic Sci.">
        <title>Complete genome sequence of Sebaldella termitidis type strain (NCTC 11300).</title>
        <authorList>
            <person name="Harmon-Smith M."/>
            <person name="Celia L."/>
            <person name="Chertkov O."/>
            <person name="Lapidus A."/>
            <person name="Copeland A."/>
            <person name="Glavina Del Rio T."/>
            <person name="Nolan M."/>
            <person name="Lucas S."/>
            <person name="Tice H."/>
            <person name="Cheng J.F."/>
            <person name="Han C."/>
            <person name="Detter J.C."/>
            <person name="Bruce D."/>
            <person name="Goodwin L."/>
            <person name="Pitluck S."/>
            <person name="Pati A."/>
            <person name="Liolios K."/>
            <person name="Ivanova N."/>
            <person name="Mavromatis K."/>
            <person name="Mikhailova N."/>
            <person name="Chen A."/>
            <person name="Palaniappan K."/>
            <person name="Land M."/>
            <person name="Hauser L."/>
            <person name="Chang Y.J."/>
            <person name="Jeffries C.D."/>
            <person name="Brettin T."/>
            <person name="Goker M."/>
            <person name="Beck B."/>
            <person name="Bristow J."/>
            <person name="Eisen J.A."/>
            <person name="Markowitz V."/>
            <person name="Hugenholtz P."/>
            <person name="Kyrpides N.C."/>
            <person name="Klenk H.P."/>
            <person name="Chen F."/>
        </authorList>
    </citation>
    <scope>NUCLEOTIDE SEQUENCE [LARGE SCALE GENOMIC DNA]</scope>
    <source>
        <strain evidence="3">ATCC 33386 / NCTC 11300</strain>
    </source>
</reference>
<sequence>MKKIILILVSLFMIFGCIEYESKDVADKNRIFKSDNNFYVYYNGKFIEIPKGTYIANDKKIENYYIKKIVNKSELLNDLNKYFPDKIEYVTKGEKPKESIKLPVITSDGKTYIDSVKLEKLLVELPTRVAQNDKENIVAEEKPVSLEGKKIEILNANGIDGFASSLGDALMAKFKIVYNAENYTQEENYSYIINNKLDDNAANELLSSLSIKYIKKMKPGQIKPDADLVIITGKDTETGFKTEIMSAAENSAITEKLKAYTPVFTKADKYKDIDLKKLTGIQINYNPEDYYTAYKLGKLLNTTNLVEDASLKDSIIILTKD</sequence>
<dbReference type="EMBL" id="CP001739">
    <property type="protein sequence ID" value="ACZ07060.1"/>
    <property type="molecule type" value="Genomic_DNA"/>
</dbReference>
<dbReference type="HOGENOM" id="CLU_862653_0_0_0"/>
<accession>D1AKP4</accession>
<name>D1AKP4_SEBTE</name>
<keyword evidence="3" id="KW-1185">Reference proteome</keyword>
<dbReference type="PROSITE" id="PS51257">
    <property type="entry name" value="PROKAR_LIPOPROTEIN"/>
    <property type="match status" value="1"/>
</dbReference>
<feature type="domain" description="LytR/CpsA/Psr regulator C-terminal" evidence="1">
    <location>
        <begin position="150"/>
        <end position="235"/>
    </location>
</feature>
<proteinExistence type="predicted"/>
<organism evidence="2 3">
    <name type="scientific">Sebaldella termitidis (strain ATCC 33386 / NCTC 11300)</name>
    <dbReference type="NCBI Taxonomy" id="526218"/>
    <lineage>
        <taxon>Bacteria</taxon>
        <taxon>Fusobacteriati</taxon>
        <taxon>Fusobacteriota</taxon>
        <taxon>Fusobacteriia</taxon>
        <taxon>Fusobacteriales</taxon>
        <taxon>Leptotrichiaceae</taxon>
        <taxon>Sebaldella</taxon>
    </lineage>
</organism>